<evidence type="ECO:0000313" key="1">
    <source>
        <dbReference type="EMBL" id="TGD80756.1"/>
    </source>
</evidence>
<dbReference type="EMBL" id="SRKZ01000003">
    <property type="protein sequence ID" value="TGD80756.1"/>
    <property type="molecule type" value="Genomic_DNA"/>
</dbReference>
<evidence type="ECO:0000313" key="2">
    <source>
        <dbReference type="Proteomes" id="UP000298284"/>
    </source>
</evidence>
<dbReference type="AlphaFoldDB" id="A0A4Z0MN28"/>
<dbReference type="RefSeq" id="WP_135530899.1">
    <property type="nucleotide sequence ID" value="NZ_SRKZ01000003.1"/>
</dbReference>
<name>A0A4Z0MN28_9BACT</name>
<sequence length="347" mass="40188">MIKNFPTPEDFGKLAQDCLNQAFDVIFDTDKHVYEFYEEALQSEVWEYSQGKLNTAVVLIHQAIEAFMKASICLTSPLLLLEGKRTEWPVMPKQKDKDFNDFYTTPSESLLYTYVATLSRKIDEALVNHIDEIRRLRNQIVHGIPKKKLEPKYLILKVLETHLFFRSKDSWWDSQIESHFNHPLAQYYDATFEFARFAERLDYVEAQIGKSKLAANFTFNIKGRRYLCPVCKGWYEAEAGDEYTHRWAFLKASRKVSTIVQCLNCANETEIVRQNCPYEDCKGTVLLNTDESECCLTCGREIYWPEGYKEAPQVAGSPYDPSIGHVQFDYLTSPNSLIKGNVDNLNE</sequence>
<comment type="caution">
    <text evidence="1">The sequence shown here is derived from an EMBL/GenBank/DDBJ whole genome shotgun (WGS) entry which is preliminary data.</text>
</comment>
<reference evidence="1 2" key="1">
    <citation type="submission" date="2019-04" db="EMBL/GenBank/DDBJ databases">
        <authorList>
            <person name="Feng G."/>
            <person name="Zhang J."/>
            <person name="Zhu H."/>
        </authorList>
    </citation>
    <scope>NUCLEOTIDE SEQUENCE [LARGE SCALE GENOMIC DNA]</scope>
    <source>
        <strain evidence="1 2">JCM 19491</strain>
    </source>
</reference>
<dbReference type="Proteomes" id="UP000298284">
    <property type="component" value="Unassembled WGS sequence"/>
</dbReference>
<proteinExistence type="predicted"/>
<organism evidence="1 2">
    <name type="scientific">Hymenobacter wooponensis</name>
    <dbReference type="NCBI Taxonomy" id="1525360"/>
    <lineage>
        <taxon>Bacteria</taxon>
        <taxon>Pseudomonadati</taxon>
        <taxon>Bacteroidota</taxon>
        <taxon>Cytophagia</taxon>
        <taxon>Cytophagales</taxon>
        <taxon>Hymenobacteraceae</taxon>
        <taxon>Hymenobacter</taxon>
    </lineage>
</organism>
<dbReference type="OrthoDB" id="1234180at2"/>
<keyword evidence="2" id="KW-1185">Reference proteome</keyword>
<gene>
    <name evidence="1" type="ORF">EU557_13165</name>
</gene>
<accession>A0A4Z0MN28</accession>
<protein>
    <submittedName>
        <fullName evidence="1">Uncharacterized protein</fullName>
    </submittedName>
</protein>